<sequence>MEVFQNYEDQEIDMYLDLHAHTGLLGTFVYGNSYTDVYRFQRHSLFPKHLSYCAPDFSLEHTAYNKDRNKQGTSRRFLSSFLDEKVNCYTLEVSFHGYEVPKGNSSTAIHVYDEAEYLRLGESICHSLLDYYCATKYIPPEEVPPSVRESCCKGSRANKLQQQQQSSNQSSSPHHVAAASGMTGNVKKSATAKGKAAKTKPAATSKTSEEPHAQKPKVASAKNV</sequence>
<keyword evidence="4" id="KW-1185">Reference proteome</keyword>
<comment type="cofactor">
    <cofactor evidence="1">
        <name>Zn(2+)</name>
        <dbReference type="ChEBI" id="CHEBI:29105"/>
    </cofactor>
</comment>
<gene>
    <name evidence="3" type="ORF">JTE90_011829</name>
</gene>
<organism evidence="3 4">
    <name type="scientific">Oedothorax gibbosus</name>
    <dbReference type="NCBI Taxonomy" id="931172"/>
    <lineage>
        <taxon>Eukaryota</taxon>
        <taxon>Metazoa</taxon>
        <taxon>Ecdysozoa</taxon>
        <taxon>Arthropoda</taxon>
        <taxon>Chelicerata</taxon>
        <taxon>Arachnida</taxon>
        <taxon>Araneae</taxon>
        <taxon>Araneomorphae</taxon>
        <taxon>Entelegynae</taxon>
        <taxon>Araneoidea</taxon>
        <taxon>Linyphiidae</taxon>
        <taxon>Erigoninae</taxon>
        <taxon>Oedothorax</taxon>
    </lineage>
</organism>
<dbReference type="InterPro" id="IPR050821">
    <property type="entry name" value="Cytosolic_carboxypeptidase"/>
</dbReference>
<dbReference type="PANTHER" id="PTHR12756:SF9">
    <property type="entry name" value="CYTOSOLIC CARBOXYPEPTIDASE 6"/>
    <property type="match status" value="1"/>
</dbReference>
<dbReference type="PANTHER" id="PTHR12756">
    <property type="entry name" value="CYTOSOLIC CARBOXYPEPTIDASE"/>
    <property type="match status" value="1"/>
</dbReference>
<dbReference type="EMBL" id="JAFNEN010000028">
    <property type="protein sequence ID" value="KAG8199369.1"/>
    <property type="molecule type" value="Genomic_DNA"/>
</dbReference>
<evidence type="ECO:0000256" key="1">
    <source>
        <dbReference type="ARBA" id="ARBA00001947"/>
    </source>
</evidence>
<proteinExistence type="predicted"/>
<evidence type="ECO:0000313" key="3">
    <source>
        <dbReference type="EMBL" id="KAG8199369.1"/>
    </source>
</evidence>
<dbReference type="SUPFAM" id="SSF53187">
    <property type="entry name" value="Zn-dependent exopeptidases"/>
    <property type="match status" value="1"/>
</dbReference>
<reference evidence="3 4" key="1">
    <citation type="journal article" date="2022" name="Nat. Ecol. Evol.">
        <title>A masculinizing supergene underlies an exaggerated male reproductive morph in a spider.</title>
        <authorList>
            <person name="Hendrickx F."/>
            <person name="De Corte Z."/>
            <person name="Sonet G."/>
            <person name="Van Belleghem S.M."/>
            <person name="Kostlbacher S."/>
            <person name="Vangestel C."/>
        </authorList>
    </citation>
    <scope>NUCLEOTIDE SEQUENCE [LARGE SCALE GENOMIC DNA]</scope>
    <source>
        <strain evidence="3">W744_W776</strain>
    </source>
</reference>
<feature type="compositionally biased region" description="Low complexity" evidence="2">
    <location>
        <begin position="161"/>
        <end position="172"/>
    </location>
</feature>
<comment type="caution">
    <text evidence="3">The sequence shown here is derived from an EMBL/GenBank/DDBJ whole genome shotgun (WGS) entry which is preliminary data.</text>
</comment>
<dbReference type="Gene3D" id="3.40.630.10">
    <property type="entry name" value="Zn peptidases"/>
    <property type="match status" value="1"/>
</dbReference>
<dbReference type="AlphaFoldDB" id="A0AAV6VRV0"/>
<protein>
    <submittedName>
        <fullName evidence="3">Uncharacterized protein</fullName>
    </submittedName>
</protein>
<name>A0AAV6VRV0_9ARAC</name>
<feature type="compositionally biased region" description="Low complexity" evidence="2">
    <location>
        <begin position="187"/>
        <end position="206"/>
    </location>
</feature>
<accession>A0AAV6VRV0</accession>
<dbReference type="Proteomes" id="UP000827092">
    <property type="component" value="Unassembled WGS sequence"/>
</dbReference>
<evidence type="ECO:0000256" key="2">
    <source>
        <dbReference type="SAM" id="MobiDB-lite"/>
    </source>
</evidence>
<evidence type="ECO:0000313" key="4">
    <source>
        <dbReference type="Proteomes" id="UP000827092"/>
    </source>
</evidence>
<feature type="region of interest" description="Disordered" evidence="2">
    <location>
        <begin position="143"/>
        <end position="224"/>
    </location>
</feature>